<keyword evidence="1" id="KW-0472">Membrane</keyword>
<reference evidence="2" key="1">
    <citation type="journal article" date="2019" name="PLoS Negl. Trop. Dis.">
        <title>Revisiting the worldwide diversity of Leptospira species in the environment.</title>
        <authorList>
            <person name="Vincent A.T."/>
            <person name="Schiettekatte O."/>
            <person name="Bourhy P."/>
            <person name="Veyrier F.J."/>
            <person name="Picardeau M."/>
        </authorList>
    </citation>
    <scope>NUCLEOTIDE SEQUENCE [LARGE SCALE GENOMIC DNA]</scope>
    <source>
        <strain evidence="2">201800301</strain>
    </source>
</reference>
<evidence type="ECO:0000313" key="2">
    <source>
        <dbReference type="EMBL" id="TGK41154.1"/>
    </source>
</evidence>
<keyword evidence="3" id="KW-1185">Reference proteome</keyword>
<feature type="transmembrane region" description="Helical" evidence="1">
    <location>
        <begin position="6"/>
        <end position="25"/>
    </location>
</feature>
<dbReference type="Proteomes" id="UP000298097">
    <property type="component" value="Unassembled WGS sequence"/>
</dbReference>
<sequence length="182" mass="21511">MNEKLLEQLLLVGFGSIISLMVTFINNISNNNRLKLQYSFEEKKEKKKSIQAHYEELYLQSSKYLNGLNSSFFVYYSLLQNKITYDQANDEIIRELSEAKYDPHKVQMLLRLYFPELLESFEKVMRARDEINELLVQHKLEYRSGRVDGSKYLDSFTAMHDFLDQEIDSYLSAIIANKRVIL</sequence>
<gene>
    <name evidence="2" type="ORF">EHO65_06905</name>
</gene>
<evidence type="ECO:0000256" key="1">
    <source>
        <dbReference type="SAM" id="Phobius"/>
    </source>
</evidence>
<dbReference type="OrthoDB" id="7061493at2"/>
<protein>
    <submittedName>
        <fullName evidence="2">Uncharacterized protein</fullName>
    </submittedName>
</protein>
<evidence type="ECO:0000313" key="3">
    <source>
        <dbReference type="Proteomes" id="UP000298097"/>
    </source>
</evidence>
<accession>A0A4R9H6F0</accession>
<name>A0A4R9H6F0_9LEPT</name>
<proteinExistence type="predicted"/>
<comment type="caution">
    <text evidence="2">The sequence shown here is derived from an EMBL/GenBank/DDBJ whole genome shotgun (WGS) entry which is preliminary data.</text>
</comment>
<dbReference type="AlphaFoldDB" id="A0A4R9H6F0"/>
<dbReference type="EMBL" id="RQEY01000012">
    <property type="protein sequence ID" value="TGK41154.1"/>
    <property type="molecule type" value="Genomic_DNA"/>
</dbReference>
<keyword evidence="1" id="KW-1133">Transmembrane helix</keyword>
<keyword evidence="1" id="KW-0812">Transmembrane</keyword>
<dbReference type="RefSeq" id="WP_135773408.1">
    <property type="nucleotide sequence ID" value="NZ_RQEY01000012.1"/>
</dbReference>
<organism evidence="2 3">
    <name type="scientific">Leptospira andrefontaineae</name>
    <dbReference type="NCBI Taxonomy" id="2484976"/>
    <lineage>
        <taxon>Bacteria</taxon>
        <taxon>Pseudomonadati</taxon>
        <taxon>Spirochaetota</taxon>
        <taxon>Spirochaetia</taxon>
        <taxon>Leptospirales</taxon>
        <taxon>Leptospiraceae</taxon>
        <taxon>Leptospira</taxon>
    </lineage>
</organism>